<feature type="transmembrane region" description="Helical" evidence="7">
    <location>
        <begin position="12"/>
        <end position="35"/>
    </location>
</feature>
<feature type="transmembrane region" description="Helical" evidence="7">
    <location>
        <begin position="50"/>
        <end position="70"/>
    </location>
</feature>
<feature type="transmembrane region" description="Helical" evidence="7">
    <location>
        <begin position="82"/>
        <end position="101"/>
    </location>
</feature>
<dbReference type="InterPro" id="IPR049177">
    <property type="entry name" value="MgtC_SapB_SrpB_YhiD_N"/>
</dbReference>
<evidence type="ECO:0000256" key="5">
    <source>
        <dbReference type="ARBA" id="ARBA00022989"/>
    </source>
</evidence>
<feature type="transmembrane region" description="Helical" evidence="7">
    <location>
        <begin position="121"/>
        <end position="146"/>
    </location>
</feature>
<dbReference type="Proteomes" id="UP000595460">
    <property type="component" value="Chromosome"/>
</dbReference>
<keyword evidence="3" id="KW-1003">Cell membrane</keyword>
<evidence type="ECO:0000256" key="6">
    <source>
        <dbReference type="ARBA" id="ARBA00023136"/>
    </source>
</evidence>
<evidence type="ECO:0000313" key="9">
    <source>
        <dbReference type="EMBL" id="QQR37435.1"/>
    </source>
</evidence>
<keyword evidence="7" id="KW-0997">Cell inner membrane</keyword>
<evidence type="ECO:0000256" key="7">
    <source>
        <dbReference type="RuleBase" id="RU365041"/>
    </source>
</evidence>
<evidence type="ECO:0000256" key="3">
    <source>
        <dbReference type="ARBA" id="ARBA00022475"/>
    </source>
</evidence>
<dbReference type="EMBL" id="CP068047">
    <property type="protein sequence ID" value="QQR37435.1"/>
    <property type="molecule type" value="Genomic_DNA"/>
</dbReference>
<feature type="domain" description="MgtC/SapB/SrpB/YhiD N-terminal" evidence="8">
    <location>
        <begin position="23"/>
        <end position="152"/>
    </location>
</feature>
<dbReference type="InterPro" id="IPR003416">
    <property type="entry name" value="MgtC/SapB/SrpB/YhiD_fam"/>
</dbReference>
<evidence type="ECO:0000256" key="2">
    <source>
        <dbReference type="ARBA" id="ARBA00009298"/>
    </source>
</evidence>
<reference evidence="9 10" key="1">
    <citation type="submission" date="2021-01" db="EMBL/GenBank/DDBJ databases">
        <title>Genome seq and assembly of Devosia sp. G19.</title>
        <authorList>
            <person name="Chhetri G."/>
        </authorList>
    </citation>
    <scope>NUCLEOTIDE SEQUENCE [LARGE SCALE GENOMIC DNA]</scope>
    <source>
        <strain evidence="9 10">G19</strain>
    </source>
</reference>
<keyword evidence="4 7" id="KW-0812">Transmembrane</keyword>
<protein>
    <recommendedName>
        <fullName evidence="7">Protein MgtC</fullName>
    </recommendedName>
</protein>
<evidence type="ECO:0000259" key="8">
    <source>
        <dbReference type="Pfam" id="PF02308"/>
    </source>
</evidence>
<accession>A0ABX7C440</accession>
<evidence type="ECO:0000313" key="10">
    <source>
        <dbReference type="Proteomes" id="UP000595460"/>
    </source>
</evidence>
<comment type="subcellular location">
    <subcellularLocation>
        <location evidence="7">Cell inner membrane</location>
        <topology evidence="7">Multi-pass membrane protein</topology>
    </subcellularLocation>
    <subcellularLocation>
        <location evidence="1">Cell membrane</location>
        <topology evidence="1">Multi-pass membrane protein</topology>
    </subcellularLocation>
</comment>
<gene>
    <name evidence="9" type="ORF">JI749_07445</name>
</gene>
<dbReference type="PANTHER" id="PTHR33778">
    <property type="entry name" value="PROTEIN MGTC"/>
    <property type="match status" value="1"/>
</dbReference>
<keyword evidence="6 7" id="KW-0472">Membrane</keyword>
<dbReference type="RefSeq" id="WP_201661682.1">
    <property type="nucleotide sequence ID" value="NZ_CP068047.1"/>
</dbReference>
<proteinExistence type="inferred from homology"/>
<keyword evidence="10" id="KW-1185">Reference proteome</keyword>
<evidence type="ECO:0000256" key="4">
    <source>
        <dbReference type="ARBA" id="ARBA00022692"/>
    </source>
</evidence>
<keyword evidence="5 7" id="KW-1133">Transmembrane helix</keyword>
<sequence length="171" mass="17699">MDVGNEFGFVQTYLPQHIIAIRLLIAAALGAMIGFEREWNTAEAGLRTHILVAMAAALFTVLAFEIYHTIDTGADGSRADPIRAVEAVTAGIAFLGAGAIFRDRGSVQGLTTGAGMWLAGAVGVATALGYYVIALGVALLAVIVLASLRALAHKIIGHDADAVAAGRGEKR</sequence>
<dbReference type="PANTHER" id="PTHR33778:SF1">
    <property type="entry name" value="MAGNESIUM TRANSPORTER YHID-RELATED"/>
    <property type="match status" value="1"/>
</dbReference>
<organism evidence="9 10">
    <name type="scientific">Devosia oryziradicis</name>
    <dbReference type="NCBI Taxonomy" id="2801335"/>
    <lineage>
        <taxon>Bacteria</taxon>
        <taxon>Pseudomonadati</taxon>
        <taxon>Pseudomonadota</taxon>
        <taxon>Alphaproteobacteria</taxon>
        <taxon>Hyphomicrobiales</taxon>
        <taxon>Devosiaceae</taxon>
        <taxon>Devosia</taxon>
    </lineage>
</organism>
<comment type="similarity">
    <text evidence="2 7">Belongs to the MgtC/SapB family.</text>
</comment>
<evidence type="ECO:0000256" key="1">
    <source>
        <dbReference type="ARBA" id="ARBA00004651"/>
    </source>
</evidence>
<dbReference type="PRINTS" id="PR01837">
    <property type="entry name" value="MGTCSAPBPROT"/>
</dbReference>
<name>A0ABX7C440_9HYPH</name>
<dbReference type="Pfam" id="PF02308">
    <property type="entry name" value="MgtC"/>
    <property type="match status" value="1"/>
</dbReference>